<sequence length="115" mass="12280">MHNSQGIDLGSTGHDQHLAIVRELQGGNRSDQMVQSAQWALDVLGSVVDVHDTTGGPNSDVLVVLAAQLDLRDADTGLVIPFSNHLLGFHVELPDFTNGVGNDDEAFVMGKVKVH</sequence>
<organism evidence="1 2">
    <name type="scientific">Wickerhamomyces pijperi</name>
    <name type="common">Yeast</name>
    <name type="synonym">Pichia pijperi</name>
    <dbReference type="NCBI Taxonomy" id="599730"/>
    <lineage>
        <taxon>Eukaryota</taxon>
        <taxon>Fungi</taxon>
        <taxon>Dikarya</taxon>
        <taxon>Ascomycota</taxon>
        <taxon>Saccharomycotina</taxon>
        <taxon>Saccharomycetes</taxon>
        <taxon>Phaffomycetales</taxon>
        <taxon>Wickerhamomycetaceae</taxon>
        <taxon>Wickerhamomyces</taxon>
    </lineage>
</organism>
<accession>A0A9P8Q1H8</accession>
<reference evidence="1" key="2">
    <citation type="submission" date="2021-01" db="EMBL/GenBank/DDBJ databases">
        <authorList>
            <person name="Schikora-Tamarit M.A."/>
        </authorList>
    </citation>
    <scope>NUCLEOTIDE SEQUENCE</scope>
    <source>
        <strain evidence="1">CBS2887</strain>
    </source>
</reference>
<proteinExistence type="predicted"/>
<keyword evidence="2" id="KW-1185">Reference proteome</keyword>
<evidence type="ECO:0000313" key="1">
    <source>
        <dbReference type="EMBL" id="KAH3681505.1"/>
    </source>
</evidence>
<comment type="caution">
    <text evidence="1">The sequence shown here is derived from an EMBL/GenBank/DDBJ whole genome shotgun (WGS) entry which is preliminary data.</text>
</comment>
<protein>
    <submittedName>
        <fullName evidence="1">Uncharacterized protein</fullName>
    </submittedName>
</protein>
<evidence type="ECO:0000313" key="2">
    <source>
        <dbReference type="Proteomes" id="UP000774326"/>
    </source>
</evidence>
<name>A0A9P8Q1H8_WICPI</name>
<gene>
    <name evidence="1" type="ORF">WICPIJ_007528</name>
</gene>
<dbReference type="EMBL" id="JAEUBG010004405">
    <property type="protein sequence ID" value="KAH3681505.1"/>
    <property type="molecule type" value="Genomic_DNA"/>
</dbReference>
<dbReference type="Proteomes" id="UP000774326">
    <property type="component" value="Unassembled WGS sequence"/>
</dbReference>
<reference evidence="1" key="1">
    <citation type="journal article" date="2021" name="Open Biol.">
        <title>Shared evolutionary footprints suggest mitochondrial oxidative damage underlies multiple complex I losses in fungi.</title>
        <authorList>
            <person name="Schikora-Tamarit M.A."/>
            <person name="Marcet-Houben M."/>
            <person name="Nosek J."/>
            <person name="Gabaldon T."/>
        </authorList>
    </citation>
    <scope>NUCLEOTIDE SEQUENCE</scope>
    <source>
        <strain evidence="1">CBS2887</strain>
    </source>
</reference>
<dbReference type="AlphaFoldDB" id="A0A9P8Q1H8"/>